<reference evidence="3 5" key="1">
    <citation type="journal article" date="2011" name="Nature">
        <title>The Medicago genome provides insight into the evolution of rhizobial symbioses.</title>
        <authorList>
            <person name="Young N.D."/>
            <person name="Debelle F."/>
            <person name="Oldroyd G.E."/>
            <person name="Geurts R."/>
            <person name="Cannon S.B."/>
            <person name="Udvardi M.K."/>
            <person name="Benedito V.A."/>
            <person name="Mayer K.F."/>
            <person name="Gouzy J."/>
            <person name="Schoof H."/>
            <person name="Van de Peer Y."/>
            <person name="Proost S."/>
            <person name="Cook D.R."/>
            <person name="Meyers B.C."/>
            <person name="Spannagl M."/>
            <person name="Cheung F."/>
            <person name="De Mita S."/>
            <person name="Krishnakumar V."/>
            <person name="Gundlach H."/>
            <person name="Zhou S."/>
            <person name="Mudge J."/>
            <person name="Bharti A.K."/>
            <person name="Murray J.D."/>
            <person name="Naoumkina M.A."/>
            <person name="Rosen B."/>
            <person name="Silverstein K.A."/>
            <person name="Tang H."/>
            <person name="Rombauts S."/>
            <person name="Zhao P.X."/>
            <person name="Zhou P."/>
            <person name="Barbe V."/>
            <person name="Bardou P."/>
            <person name="Bechner M."/>
            <person name="Bellec A."/>
            <person name="Berger A."/>
            <person name="Berges H."/>
            <person name="Bidwell S."/>
            <person name="Bisseling T."/>
            <person name="Choisne N."/>
            <person name="Couloux A."/>
            <person name="Denny R."/>
            <person name="Deshpande S."/>
            <person name="Dai X."/>
            <person name="Doyle J.J."/>
            <person name="Dudez A.M."/>
            <person name="Farmer A.D."/>
            <person name="Fouteau S."/>
            <person name="Franken C."/>
            <person name="Gibelin C."/>
            <person name="Gish J."/>
            <person name="Goldstein S."/>
            <person name="Gonzalez A.J."/>
            <person name="Green P.J."/>
            <person name="Hallab A."/>
            <person name="Hartog M."/>
            <person name="Hua A."/>
            <person name="Humphray S.J."/>
            <person name="Jeong D.H."/>
            <person name="Jing Y."/>
            <person name="Jocker A."/>
            <person name="Kenton S.M."/>
            <person name="Kim D.J."/>
            <person name="Klee K."/>
            <person name="Lai H."/>
            <person name="Lang C."/>
            <person name="Lin S."/>
            <person name="Macmil S.L."/>
            <person name="Magdelenat G."/>
            <person name="Matthews L."/>
            <person name="McCorrison J."/>
            <person name="Monaghan E.L."/>
            <person name="Mun J.H."/>
            <person name="Najar F.Z."/>
            <person name="Nicholson C."/>
            <person name="Noirot C."/>
            <person name="O'Bleness M."/>
            <person name="Paule C.R."/>
            <person name="Poulain J."/>
            <person name="Prion F."/>
            <person name="Qin B."/>
            <person name="Qu C."/>
            <person name="Retzel E.F."/>
            <person name="Riddle C."/>
            <person name="Sallet E."/>
            <person name="Samain S."/>
            <person name="Samson N."/>
            <person name="Sanders I."/>
            <person name="Saurat O."/>
            <person name="Scarpelli C."/>
            <person name="Schiex T."/>
            <person name="Segurens B."/>
            <person name="Severin A.J."/>
            <person name="Sherrier D.J."/>
            <person name="Shi R."/>
            <person name="Sims S."/>
            <person name="Singer S.R."/>
            <person name="Sinharoy S."/>
            <person name="Sterck L."/>
            <person name="Viollet A."/>
            <person name="Wang B.B."/>
            <person name="Wang K."/>
            <person name="Wang M."/>
            <person name="Wang X."/>
            <person name="Warfsmann J."/>
            <person name="Weissenbach J."/>
            <person name="White D.D."/>
            <person name="White J.D."/>
            <person name="Wiley G.B."/>
            <person name="Wincker P."/>
            <person name="Xing Y."/>
            <person name="Yang L."/>
            <person name="Yao Z."/>
            <person name="Ying F."/>
            <person name="Zhai J."/>
            <person name="Zhou L."/>
            <person name="Zuber A."/>
            <person name="Denarie J."/>
            <person name="Dixon R.A."/>
            <person name="May G.D."/>
            <person name="Schwartz D.C."/>
            <person name="Rogers J."/>
            <person name="Quetier F."/>
            <person name="Town C.D."/>
            <person name="Roe B.A."/>
        </authorList>
    </citation>
    <scope>NUCLEOTIDE SEQUENCE [LARGE SCALE GENOMIC DNA]</scope>
    <source>
        <strain evidence="3">A17</strain>
        <strain evidence="4 5">cv. Jemalong A17</strain>
    </source>
</reference>
<evidence type="ECO:0000313" key="5">
    <source>
        <dbReference type="Proteomes" id="UP000002051"/>
    </source>
</evidence>
<evidence type="ECO:0008006" key="6">
    <source>
        <dbReference type="Google" id="ProtNLM"/>
    </source>
</evidence>
<evidence type="ECO:0000313" key="4">
    <source>
        <dbReference type="EnsemblPlants" id="AES62342"/>
    </source>
</evidence>
<reference evidence="4" key="3">
    <citation type="submission" date="2015-04" db="UniProtKB">
        <authorList>
            <consortium name="EnsemblPlants"/>
        </authorList>
    </citation>
    <scope>IDENTIFICATION</scope>
    <source>
        <strain evidence="4">cv. Jemalong A17</strain>
    </source>
</reference>
<dbReference type="PaxDb" id="3880-AES62342"/>
<keyword evidence="2" id="KW-0732">Signal</keyword>
<organism evidence="3 5">
    <name type="scientific">Medicago truncatula</name>
    <name type="common">Barrel medic</name>
    <name type="synonym">Medicago tribuloides</name>
    <dbReference type="NCBI Taxonomy" id="3880"/>
    <lineage>
        <taxon>Eukaryota</taxon>
        <taxon>Viridiplantae</taxon>
        <taxon>Streptophyta</taxon>
        <taxon>Embryophyta</taxon>
        <taxon>Tracheophyta</taxon>
        <taxon>Spermatophyta</taxon>
        <taxon>Magnoliopsida</taxon>
        <taxon>eudicotyledons</taxon>
        <taxon>Gunneridae</taxon>
        <taxon>Pentapetalae</taxon>
        <taxon>rosids</taxon>
        <taxon>fabids</taxon>
        <taxon>Fabales</taxon>
        <taxon>Fabaceae</taxon>
        <taxon>Papilionoideae</taxon>
        <taxon>50 kb inversion clade</taxon>
        <taxon>NPAAA clade</taxon>
        <taxon>Hologalegina</taxon>
        <taxon>IRL clade</taxon>
        <taxon>Trifolieae</taxon>
        <taxon>Medicago</taxon>
    </lineage>
</organism>
<reference evidence="3 5" key="2">
    <citation type="journal article" date="2014" name="BMC Genomics">
        <title>An improved genome release (version Mt4.0) for the model legume Medicago truncatula.</title>
        <authorList>
            <person name="Tang H."/>
            <person name="Krishnakumar V."/>
            <person name="Bidwell S."/>
            <person name="Rosen B."/>
            <person name="Chan A."/>
            <person name="Zhou S."/>
            <person name="Gentzbittel L."/>
            <person name="Childs K.L."/>
            <person name="Yandell M."/>
            <person name="Gundlach H."/>
            <person name="Mayer K.F."/>
            <person name="Schwartz D.C."/>
            <person name="Town C.D."/>
        </authorList>
    </citation>
    <scope>GENOME REANNOTATION</scope>
    <source>
        <strain evidence="4 5">cv. Jemalong A17</strain>
    </source>
</reference>
<dbReference type="HOGENOM" id="CLU_2227090_0_0_1"/>
<evidence type="ECO:0000256" key="2">
    <source>
        <dbReference type="SAM" id="SignalP"/>
    </source>
</evidence>
<dbReference type="AlphaFoldDB" id="G7IBY8"/>
<protein>
    <recommendedName>
        <fullName evidence="6">Transmembrane protein</fullName>
    </recommendedName>
</protein>
<dbReference type="EnsemblPlants" id="AES62342">
    <property type="protein sequence ID" value="AES62342"/>
    <property type="gene ID" value="MTR_1g098620"/>
</dbReference>
<gene>
    <name evidence="3" type="ordered locus">MTR_1g098620</name>
</gene>
<evidence type="ECO:0000313" key="3">
    <source>
        <dbReference type="EMBL" id="AES62342.1"/>
    </source>
</evidence>
<sequence>MHQCSRVFASSRGSLLSLLSGFVLLIKLQQDLTEESHTLMHSNGSAFKRYTNRQLQASRAVVINFSDQQREQKTNNDNHNSDHSFKTRFGHRLGTGSRSDRFDRPI</sequence>
<feature type="signal peptide" evidence="2">
    <location>
        <begin position="1"/>
        <end position="33"/>
    </location>
</feature>
<keyword evidence="5" id="KW-1185">Reference proteome</keyword>
<evidence type="ECO:0000256" key="1">
    <source>
        <dbReference type="SAM" id="MobiDB-lite"/>
    </source>
</evidence>
<accession>G7IBY8</accession>
<feature type="chain" id="PRO_5014572075" description="Transmembrane protein" evidence="2">
    <location>
        <begin position="34"/>
        <end position="106"/>
    </location>
</feature>
<feature type="compositionally biased region" description="Basic and acidic residues" evidence="1">
    <location>
        <begin position="68"/>
        <end position="85"/>
    </location>
</feature>
<dbReference type="EMBL" id="CM001217">
    <property type="protein sequence ID" value="AES62342.1"/>
    <property type="molecule type" value="Genomic_DNA"/>
</dbReference>
<name>G7IBY8_MEDTR</name>
<dbReference type="Proteomes" id="UP000002051">
    <property type="component" value="Unassembled WGS sequence"/>
</dbReference>
<proteinExistence type="predicted"/>
<feature type="region of interest" description="Disordered" evidence="1">
    <location>
        <begin position="65"/>
        <end position="106"/>
    </location>
</feature>